<keyword evidence="2" id="KW-1185">Reference proteome</keyword>
<dbReference type="EMBL" id="LWDE02001926">
    <property type="protein sequence ID" value="KAE8238995.1"/>
    <property type="molecule type" value="Genomic_DNA"/>
</dbReference>
<sequence length="239" mass="26498">MADSRHHSAAQRYRRLHSSLPLEHRERFLKVGDVAAPYELFSFANRTATGAKLHIVEITRTPWSPTSSAPSTIQISLQDGHSGSRASLPGADDLCLQQFHTLFSTGQYLEAAKCAASSPRGILRTPQTVEQFKQVPSQPGALSSILQYFSTLLERGSLNKFEPLELARPALAQDKKQLLEKWLKENKLECSERWLSFALSCMICSLVASRLLVTTSAIRLLGNWNIIAYTIAVQSSVSD</sequence>
<dbReference type="GO" id="GO:0006895">
    <property type="term" value="P:Golgi to endosome transport"/>
    <property type="evidence" value="ECO:0007669"/>
    <property type="project" value="TreeGrafter"/>
</dbReference>
<name>A0A8X7MK37_9BASI</name>
<protein>
    <submittedName>
        <fullName evidence="1">Uncharacterized protein</fullName>
    </submittedName>
</protein>
<accession>A0A8X7MK37</accession>
<dbReference type="PANTHER" id="PTHR10292">
    <property type="entry name" value="CLATHRIN HEAVY CHAIN RELATED"/>
    <property type="match status" value="1"/>
</dbReference>
<gene>
    <name evidence="1" type="ORF">A4X06_0g8548</name>
</gene>
<reference evidence="1" key="2">
    <citation type="journal article" date="2019" name="IMA Fungus">
        <title>Genome sequencing and comparison of five Tilletia species to identify candidate genes for the detection of regulated species infecting wheat.</title>
        <authorList>
            <person name="Nguyen H.D.T."/>
            <person name="Sultana T."/>
            <person name="Kesanakurti P."/>
            <person name="Hambleton S."/>
        </authorList>
    </citation>
    <scope>NUCLEOTIDE SEQUENCE</scope>
    <source>
        <strain evidence="1">DAOMC 236426</strain>
    </source>
</reference>
<organism evidence="1 2">
    <name type="scientific">Tilletia controversa</name>
    <name type="common">dwarf bunt fungus</name>
    <dbReference type="NCBI Taxonomy" id="13291"/>
    <lineage>
        <taxon>Eukaryota</taxon>
        <taxon>Fungi</taxon>
        <taxon>Dikarya</taxon>
        <taxon>Basidiomycota</taxon>
        <taxon>Ustilaginomycotina</taxon>
        <taxon>Exobasidiomycetes</taxon>
        <taxon>Tilletiales</taxon>
        <taxon>Tilletiaceae</taxon>
        <taxon>Tilletia</taxon>
    </lineage>
</organism>
<evidence type="ECO:0000313" key="1">
    <source>
        <dbReference type="EMBL" id="KAE8238995.1"/>
    </source>
</evidence>
<dbReference type="Pfam" id="PF13838">
    <property type="entry name" value="Clathrin_H_link"/>
    <property type="match status" value="1"/>
</dbReference>
<dbReference type="AlphaFoldDB" id="A0A8X7MK37"/>
<dbReference type="PANTHER" id="PTHR10292:SF1">
    <property type="entry name" value="CLATHRIN HEAVY CHAIN"/>
    <property type="match status" value="1"/>
</dbReference>
<dbReference type="Proteomes" id="UP000077684">
    <property type="component" value="Unassembled WGS sequence"/>
</dbReference>
<dbReference type="InterPro" id="IPR016024">
    <property type="entry name" value="ARM-type_fold"/>
</dbReference>
<dbReference type="Gene3D" id="1.25.40.30">
    <property type="match status" value="1"/>
</dbReference>
<reference evidence="1" key="1">
    <citation type="submission" date="2016-04" db="EMBL/GenBank/DDBJ databases">
        <authorList>
            <person name="Nguyen H.D."/>
            <person name="Samba Siva P."/>
            <person name="Cullis J."/>
            <person name="Levesque C.A."/>
            <person name="Hambleton S."/>
        </authorList>
    </citation>
    <scope>NUCLEOTIDE SEQUENCE</scope>
    <source>
        <strain evidence="1">DAOMC 236426</strain>
    </source>
</reference>
<dbReference type="SUPFAM" id="SSF48371">
    <property type="entry name" value="ARM repeat"/>
    <property type="match status" value="1"/>
</dbReference>
<dbReference type="GO" id="GO:0030479">
    <property type="term" value="C:actin cortical patch"/>
    <property type="evidence" value="ECO:0007669"/>
    <property type="project" value="TreeGrafter"/>
</dbReference>
<dbReference type="GO" id="GO:0032051">
    <property type="term" value="F:clathrin light chain binding"/>
    <property type="evidence" value="ECO:0007669"/>
    <property type="project" value="TreeGrafter"/>
</dbReference>
<dbReference type="GO" id="GO:0071439">
    <property type="term" value="C:clathrin complex"/>
    <property type="evidence" value="ECO:0007669"/>
    <property type="project" value="TreeGrafter"/>
</dbReference>
<evidence type="ECO:0000313" key="2">
    <source>
        <dbReference type="Proteomes" id="UP000077684"/>
    </source>
</evidence>
<comment type="caution">
    <text evidence="1">The sequence shown here is derived from an EMBL/GenBank/DDBJ whole genome shotgun (WGS) entry which is preliminary data.</text>
</comment>
<dbReference type="InterPro" id="IPR012331">
    <property type="entry name" value="Clathrin_H-chain_linker"/>
</dbReference>
<dbReference type="GO" id="GO:0006898">
    <property type="term" value="P:receptor-mediated endocytosis"/>
    <property type="evidence" value="ECO:0007669"/>
    <property type="project" value="TreeGrafter"/>
</dbReference>
<proteinExistence type="predicted"/>
<dbReference type="GO" id="GO:0005829">
    <property type="term" value="C:cytosol"/>
    <property type="evidence" value="ECO:0007669"/>
    <property type="project" value="GOC"/>
</dbReference>